<sequence>MVYYKKRKTDRPPRGKVNENEMRAAVNAVLNGGTVYRVSKERGINLMTLKRYVRKCQINPSTVCKPNFITIQIFNNEEETSLSDYLLRASKLHYGLSTKTTLAYEFAMTLSKRISKSWKSLQIAGKQWLHGFMLRRNELSLRNPEATSMAPATAFNRYTVGEFFTNLKDVRLRHKFQPQNIYNVDETGLTTVQKPVKVIAEKGDKQVGRITSAERGTLVTVCCAVNAIGNSIPPFFIFPRVHFKGSMLNGGPPGCVGVANPSSWMNCAMFFEWMKHFIQNVKCSPANPVLLILDNHESHVSIVCLDLAKKNGITMLSFPPHCSHKLQPLDRSVYGPLKRYYNTACDDWVVSNPRPMTIYDIAAVVRKAYAQAFTLSNISAGFAVAGIEPFNPNVFSDNEFLASYVTDRPEPITANPFPGVIDPVSVIVHAPAFNQSLMSSLSSGPACSVLPIQPISDPVSQLSGVSINISHQVSLEKISESWIKEVH</sequence>
<dbReference type="PANTHER" id="PTHR19303:SF71">
    <property type="entry name" value="ZINC FINGER PHD-TYPE DOMAIN-CONTAINING PROTEIN"/>
    <property type="match status" value="1"/>
</dbReference>
<dbReference type="Gene3D" id="3.30.420.10">
    <property type="entry name" value="Ribonuclease H-like superfamily/Ribonuclease H"/>
    <property type="match status" value="1"/>
</dbReference>
<proteinExistence type="predicted"/>
<feature type="domain" description="DDE-1" evidence="1">
    <location>
        <begin position="218"/>
        <end position="382"/>
    </location>
</feature>
<dbReference type="GeneID" id="136087034"/>
<dbReference type="Proteomes" id="UP001652625">
    <property type="component" value="Chromosome 11"/>
</dbReference>
<name>A0ABM4CUJ9_HYDVU</name>
<reference evidence="3" key="1">
    <citation type="submission" date="2025-08" db="UniProtKB">
        <authorList>
            <consortium name="RefSeq"/>
        </authorList>
    </citation>
    <scope>IDENTIFICATION</scope>
</reference>
<dbReference type="InterPro" id="IPR050863">
    <property type="entry name" value="CenT-Element_Derived"/>
</dbReference>
<dbReference type="Pfam" id="PF03184">
    <property type="entry name" value="DDE_1"/>
    <property type="match status" value="1"/>
</dbReference>
<gene>
    <name evidence="3" type="primary">LOC136087034</name>
</gene>
<keyword evidence="2" id="KW-1185">Reference proteome</keyword>
<evidence type="ECO:0000313" key="2">
    <source>
        <dbReference type="Proteomes" id="UP001652625"/>
    </source>
</evidence>
<dbReference type="InterPro" id="IPR036397">
    <property type="entry name" value="RNaseH_sf"/>
</dbReference>
<dbReference type="InterPro" id="IPR004875">
    <property type="entry name" value="DDE_SF_endonuclease_dom"/>
</dbReference>
<evidence type="ECO:0000259" key="1">
    <source>
        <dbReference type="Pfam" id="PF03184"/>
    </source>
</evidence>
<protein>
    <submittedName>
        <fullName evidence="3">Tigger transposable element-derived protein 2-like</fullName>
    </submittedName>
</protein>
<dbReference type="PANTHER" id="PTHR19303">
    <property type="entry name" value="TRANSPOSON"/>
    <property type="match status" value="1"/>
</dbReference>
<organism evidence="2 3">
    <name type="scientific">Hydra vulgaris</name>
    <name type="common">Hydra</name>
    <name type="synonym">Hydra attenuata</name>
    <dbReference type="NCBI Taxonomy" id="6087"/>
    <lineage>
        <taxon>Eukaryota</taxon>
        <taxon>Metazoa</taxon>
        <taxon>Cnidaria</taxon>
        <taxon>Hydrozoa</taxon>
        <taxon>Hydroidolina</taxon>
        <taxon>Anthoathecata</taxon>
        <taxon>Aplanulata</taxon>
        <taxon>Hydridae</taxon>
        <taxon>Hydra</taxon>
    </lineage>
</organism>
<evidence type="ECO:0000313" key="3">
    <source>
        <dbReference type="RefSeq" id="XP_065665613.1"/>
    </source>
</evidence>
<accession>A0ABM4CUJ9</accession>
<dbReference type="RefSeq" id="XP_065665613.1">
    <property type="nucleotide sequence ID" value="XM_065809541.1"/>
</dbReference>